<dbReference type="InterPro" id="IPR041524">
    <property type="entry name" value="GH131_N"/>
</dbReference>
<gene>
    <name evidence="3" type="ORF">EI97DRAFT_472846</name>
</gene>
<dbReference type="GeneID" id="54555042"/>
<dbReference type="OrthoDB" id="5283326at2759"/>
<evidence type="ECO:0000313" key="4">
    <source>
        <dbReference type="Proteomes" id="UP000800097"/>
    </source>
</evidence>
<evidence type="ECO:0000259" key="2">
    <source>
        <dbReference type="Pfam" id="PF18271"/>
    </source>
</evidence>
<proteinExistence type="predicted"/>
<dbReference type="RefSeq" id="XP_033658957.1">
    <property type="nucleotide sequence ID" value="XM_033801867.1"/>
</dbReference>
<accession>A0A6A6JXS0</accession>
<sequence length="321" mass="36033">MYIHANLAILALAATTTALPNQNPKHPKPGKQQPSRIKCPIIFDGRIPIEATLLDFDSPERSPYNTQYVKGENLTWSSIIQFPASNAPGQHQHINPSRFDEPRTHKPFEVTIDNNSLFRTGSGLQTGFRRAGLLLKNDSNPEGSDAADKGVVTFHWSVLQNPKVHPLNLTHEYMNVWHERADYAGNQFTFSTGLLLKQDGGDGVNTRKKREQFRVQDRNNKIVFETGIQWSEWQNWAVKLDHAKGTLQVFYSEGDRPLNAVTRALENDNTGGGQLQLGIAKKPTETETVVWDGYHEVMKHKEGQIYSGVFVEDSTDGCISV</sequence>
<evidence type="ECO:0000256" key="1">
    <source>
        <dbReference type="SAM" id="SignalP"/>
    </source>
</evidence>
<dbReference type="Pfam" id="PF18271">
    <property type="entry name" value="GH131_N"/>
    <property type="match status" value="1"/>
</dbReference>
<organism evidence="3 4">
    <name type="scientific">Westerdykella ornata</name>
    <dbReference type="NCBI Taxonomy" id="318751"/>
    <lineage>
        <taxon>Eukaryota</taxon>
        <taxon>Fungi</taxon>
        <taxon>Dikarya</taxon>
        <taxon>Ascomycota</taxon>
        <taxon>Pezizomycotina</taxon>
        <taxon>Dothideomycetes</taxon>
        <taxon>Pleosporomycetidae</taxon>
        <taxon>Pleosporales</taxon>
        <taxon>Sporormiaceae</taxon>
        <taxon>Westerdykella</taxon>
    </lineage>
</organism>
<feature type="domain" description="Glycoside hydrolase 131 catalytic N-terminal" evidence="2">
    <location>
        <begin position="41"/>
        <end position="317"/>
    </location>
</feature>
<dbReference type="EMBL" id="ML986484">
    <property type="protein sequence ID" value="KAF2281420.1"/>
    <property type="molecule type" value="Genomic_DNA"/>
</dbReference>
<evidence type="ECO:0000313" key="3">
    <source>
        <dbReference type="EMBL" id="KAF2281420.1"/>
    </source>
</evidence>
<dbReference type="PANTHER" id="PTHR34612">
    <property type="entry name" value="GH131_N DOMAIN-CONTAINING PROTEIN"/>
    <property type="match status" value="1"/>
</dbReference>
<keyword evidence="1" id="KW-0732">Signal</keyword>
<dbReference type="AlphaFoldDB" id="A0A6A6JXS0"/>
<reference evidence="3" key="1">
    <citation type="journal article" date="2020" name="Stud. Mycol.">
        <title>101 Dothideomycetes genomes: a test case for predicting lifestyles and emergence of pathogens.</title>
        <authorList>
            <person name="Haridas S."/>
            <person name="Albert R."/>
            <person name="Binder M."/>
            <person name="Bloem J."/>
            <person name="Labutti K."/>
            <person name="Salamov A."/>
            <person name="Andreopoulos B."/>
            <person name="Baker S."/>
            <person name="Barry K."/>
            <person name="Bills G."/>
            <person name="Bluhm B."/>
            <person name="Cannon C."/>
            <person name="Castanera R."/>
            <person name="Culley D."/>
            <person name="Daum C."/>
            <person name="Ezra D."/>
            <person name="Gonzalez J."/>
            <person name="Henrissat B."/>
            <person name="Kuo A."/>
            <person name="Liang C."/>
            <person name="Lipzen A."/>
            <person name="Lutzoni F."/>
            <person name="Magnuson J."/>
            <person name="Mondo S."/>
            <person name="Nolan M."/>
            <person name="Ohm R."/>
            <person name="Pangilinan J."/>
            <person name="Park H.-J."/>
            <person name="Ramirez L."/>
            <person name="Alfaro M."/>
            <person name="Sun H."/>
            <person name="Tritt A."/>
            <person name="Yoshinaga Y."/>
            <person name="Zwiers L.-H."/>
            <person name="Turgeon B."/>
            <person name="Goodwin S."/>
            <person name="Spatafora J."/>
            <person name="Crous P."/>
            <person name="Grigoriev I."/>
        </authorList>
    </citation>
    <scope>NUCLEOTIDE SEQUENCE</scope>
    <source>
        <strain evidence="3">CBS 379.55</strain>
    </source>
</reference>
<feature type="chain" id="PRO_5025564255" description="Glycoside hydrolase 131 catalytic N-terminal domain-containing protein" evidence="1">
    <location>
        <begin position="19"/>
        <end position="321"/>
    </location>
</feature>
<dbReference type="Proteomes" id="UP000800097">
    <property type="component" value="Unassembled WGS sequence"/>
</dbReference>
<name>A0A6A6JXS0_WESOR</name>
<dbReference type="PANTHER" id="PTHR34612:SF4">
    <property type="entry name" value="GLYCOSIDE HYDROLASE 131 CATALYTIC N-TERMINAL DOMAIN-CONTAINING PROTEIN"/>
    <property type="match status" value="1"/>
</dbReference>
<protein>
    <recommendedName>
        <fullName evidence="2">Glycoside hydrolase 131 catalytic N-terminal domain-containing protein</fullName>
    </recommendedName>
</protein>
<feature type="signal peptide" evidence="1">
    <location>
        <begin position="1"/>
        <end position="18"/>
    </location>
</feature>
<dbReference type="Gene3D" id="2.60.120.1160">
    <property type="match status" value="1"/>
</dbReference>
<keyword evidence="4" id="KW-1185">Reference proteome</keyword>